<dbReference type="Gene3D" id="2.70.98.10">
    <property type="match status" value="1"/>
</dbReference>
<keyword evidence="2" id="KW-1185">Reference proteome</keyword>
<proteinExistence type="predicted"/>
<reference evidence="1 2" key="1">
    <citation type="submission" date="2022-10" db="EMBL/GenBank/DDBJ databases">
        <title>Weissella fermenti sp. nov., isolated from fermented cabbage.</title>
        <authorList>
            <person name="Lee J.K."/>
            <person name="Baek J.H."/>
            <person name="Choi D.G."/>
            <person name="Kim J.M."/>
            <person name="Jeon C.O."/>
        </authorList>
    </citation>
    <scope>NUCLEOTIDE SEQUENCE [LARGE SCALE GENOMIC DNA]</scope>
    <source>
        <strain evidence="1 2">KACC 18534</strain>
    </source>
</reference>
<dbReference type="InterPro" id="IPR008183">
    <property type="entry name" value="Aldose_1/G6P_1-epimerase"/>
</dbReference>
<dbReference type="InterPro" id="IPR037481">
    <property type="entry name" value="LacX"/>
</dbReference>
<evidence type="ECO:0000313" key="1">
    <source>
        <dbReference type="EMBL" id="MCW0952844.1"/>
    </source>
</evidence>
<dbReference type="InterPro" id="IPR011013">
    <property type="entry name" value="Gal_mutarotase_sf_dom"/>
</dbReference>
<dbReference type="InterPro" id="IPR014718">
    <property type="entry name" value="GH-type_carb-bd"/>
</dbReference>
<accession>A0ABT3E348</accession>
<dbReference type="PANTHER" id="PTHR11122">
    <property type="entry name" value="APOSPORY-ASSOCIATED PROTEIN C-RELATED"/>
    <property type="match status" value="1"/>
</dbReference>
<dbReference type="CDD" id="cd09024">
    <property type="entry name" value="Aldose_epim_lacX"/>
    <property type="match status" value="1"/>
</dbReference>
<dbReference type="PANTHER" id="PTHR11122:SF13">
    <property type="entry name" value="GLUCOSE-6-PHOSPHATE 1-EPIMERASE"/>
    <property type="match status" value="1"/>
</dbReference>
<dbReference type="Proteomes" id="UP001526225">
    <property type="component" value="Unassembled WGS sequence"/>
</dbReference>
<protein>
    <submittedName>
        <fullName evidence="1">Aldose 1-epimerase family protein</fullName>
    </submittedName>
</protein>
<dbReference type="EMBL" id="JAOZFE010000001">
    <property type="protein sequence ID" value="MCW0952844.1"/>
    <property type="molecule type" value="Genomic_DNA"/>
</dbReference>
<comment type="caution">
    <text evidence="1">The sequence shown here is derived from an EMBL/GenBank/DDBJ whole genome shotgun (WGS) entry which is preliminary data.</text>
</comment>
<evidence type="ECO:0000313" key="2">
    <source>
        <dbReference type="Proteomes" id="UP001526225"/>
    </source>
</evidence>
<name>A0ABT3E348_9LACO</name>
<dbReference type="SUPFAM" id="SSF74650">
    <property type="entry name" value="Galactose mutarotase-like"/>
    <property type="match status" value="1"/>
</dbReference>
<sequence>MAVKLDNGSIVVTISEQGAELQSVKNKESGLEYMWEGDPAIWGRHAPNLFPIVGRLKGDRYKYRDKTYFMTQHGFARDNEFDLVEKTASTARFRLTDSEETRAIYPFRFQFDVLYRLTEQDTLGIVYIVTNIDRHDIFFSVGGHPAFRVPLSVEGAEETAEDTSDSFSDYYINVDPRRTYQQAKLVGPHLDNNIEGYFDANIPMRLRRDDFKDDAIILRLDENPTSVVLSKRTESHGVTMHLQNAKYVGLWTPYAKDAPFVCIEPWWGIADTVDADGDLTHKFAINKLAPAQTFTGSYSLTFF</sequence>
<dbReference type="RefSeq" id="WP_213409445.1">
    <property type="nucleotide sequence ID" value="NZ_CP074441.1"/>
</dbReference>
<gene>
    <name evidence="1" type="ORF">OIT44_02015</name>
</gene>
<dbReference type="Pfam" id="PF01263">
    <property type="entry name" value="Aldose_epim"/>
    <property type="match status" value="1"/>
</dbReference>
<organism evidence="1 2">
    <name type="scientific">Weissella ceti</name>
    <dbReference type="NCBI Taxonomy" id="759620"/>
    <lineage>
        <taxon>Bacteria</taxon>
        <taxon>Bacillati</taxon>
        <taxon>Bacillota</taxon>
        <taxon>Bacilli</taxon>
        <taxon>Lactobacillales</taxon>
        <taxon>Lactobacillaceae</taxon>
        <taxon>Weissella</taxon>
    </lineage>
</organism>